<dbReference type="NCBIfam" id="NF007806">
    <property type="entry name" value="PRK10513.1"/>
    <property type="match status" value="1"/>
</dbReference>
<dbReference type="CDD" id="cd07516">
    <property type="entry name" value="HAD_Pase"/>
    <property type="match status" value="1"/>
</dbReference>
<dbReference type="Gene3D" id="3.30.1240.10">
    <property type="match status" value="1"/>
</dbReference>
<dbReference type="InterPro" id="IPR000150">
    <property type="entry name" value="Cof"/>
</dbReference>
<dbReference type="RefSeq" id="WP_251511350.1">
    <property type="nucleotide sequence ID" value="NZ_JAMBON010000002.1"/>
</dbReference>
<dbReference type="InterPro" id="IPR006379">
    <property type="entry name" value="HAD-SF_hydro_IIB"/>
</dbReference>
<dbReference type="PROSITE" id="PS01228">
    <property type="entry name" value="COF_1"/>
    <property type="match status" value="1"/>
</dbReference>
<dbReference type="PANTHER" id="PTHR10000:SF8">
    <property type="entry name" value="HAD SUPERFAMILY HYDROLASE-LIKE, TYPE 3"/>
    <property type="match status" value="1"/>
</dbReference>
<organism evidence="1 2">
    <name type="scientific">Oceanobacillus luteolus</name>
    <dbReference type="NCBI Taxonomy" id="1274358"/>
    <lineage>
        <taxon>Bacteria</taxon>
        <taxon>Bacillati</taxon>
        <taxon>Bacillota</taxon>
        <taxon>Bacilli</taxon>
        <taxon>Bacillales</taxon>
        <taxon>Bacillaceae</taxon>
        <taxon>Oceanobacillus</taxon>
    </lineage>
</organism>
<dbReference type="EC" id="3.1.3.23" evidence="1"/>
<keyword evidence="2" id="KW-1185">Reference proteome</keyword>
<dbReference type="SFLD" id="SFLDS00003">
    <property type="entry name" value="Haloacid_Dehalogenase"/>
    <property type="match status" value="1"/>
</dbReference>
<dbReference type="InterPro" id="IPR036412">
    <property type="entry name" value="HAD-like_sf"/>
</dbReference>
<comment type="caution">
    <text evidence="1">The sequence shown here is derived from an EMBL/GenBank/DDBJ whole genome shotgun (WGS) entry which is preliminary data.</text>
</comment>
<dbReference type="PROSITE" id="PS01229">
    <property type="entry name" value="COF_2"/>
    <property type="match status" value="1"/>
</dbReference>
<name>A0ABW4HT53_9BACI</name>
<dbReference type="GO" id="GO:0050308">
    <property type="term" value="F:sugar-phosphatase activity"/>
    <property type="evidence" value="ECO:0007669"/>
    <property type="project" value="UniProtKB-EC"/>
</dbReference>
<accession>A0ABW4HT53</accession>
<sequence length="273" mass="30704">MFKLIAIDMDGTLLNDYHEVPQEVKDTLVEAKKLGIKIVLCSGRPIVGMREYVKELNLNEAEDYAIAFNGAYIENSNTGEVVNEFSMENKHLLQLYELSLELNTPMHFFDVEQLYTPNQKISKYTILESYLNDIPLNFCPVNEFPKERTIPNIMYINEPSKISKIMEKLPEGLSEEYAIVKSAPHFLEFTHPDATKGNAVKLLATKLGIKQHEIMAIGDNGNDISMIQFAGCGVAMKNAIPEVKAVADYETLTNNEGGVAHAIQKFILDQMKV</sequence>
<protein>
    <submittedName>
        <fullName evidence="1">Sugar-phosphatase</fullName>
        <ecNumber evidence="1">3.1.3.23</ecNumber>
    </submittedName>
</protein>
<dbReference type="Pfam" id="PF08282">
    <property type="entry name" value="Hydrolase_3"/>
    <property type="match status" value="1"/>
</dbReference>
<dbReference type="SFLD" id="SFLDG01144">
    <property type="entry name" value="C2.B.4:_PGP_Like"/>
    <property type="match status" value="1"/>
</dbReference>
<evidence type="ECO:0000313" key="1">
    <source>
        <dbReference type="EMBL" id="MFD1607880.1"/>
    </source>
</evidence>
<dbReference type="Proteomes" id="UP001597221">
    <property type="component" value="Unassembled WGS sequence"/>
</dbReference>
<keyword evidence="1" id="KW-0378">Hydrolase</keyword>
<evidence type="ECO:0000313" key="2">
    <source>
        <dbReference type="Proteomes" id="UP001597221"/>
    </source>
</evidence>
<dbReference type="EMBL" id="JBHUDE010000043">
    <property type="protein sequence ID" value="MFD1607880.1"/>
    <property type="molecule type" value="Genomic_DNA"/>
</dbReference>
<dbReference type="NCBIfam" id="TIGR01484">
    <property type="entry name" value="HAD-SF-IIB"/>
    <property type="match status" value="1"/>
</dbReference>
<dbReference type="InterPro" id="IPR023214">
    <property type="entry name" value="HAD_sf"/>
</dbReference>
<gene>
    <name evidence="1" type="primary">yidA</name>
    <name evidence="1" type="ORF">ACFSBH_09465</name>
</gene>
<dbReference type="NCBIfam" id="TIGR00099">
    <property type="entry name" value="Cof-subfamily"/>
    <property type="match status" value="1"/>
</dbReference>
<reference evidence="2" key="1">
    <citation type="journal article" date="2019" name="Int. J. Syst. Evol. Microbiol.">
        <title>The Global Catalogue of Microorganisms (GCM) 10K type strain sequencing project: providing services to taxonomists for standard genome sequencing and annotation.</title>
        <authorList>
            <consortium name="The Broad Institute Genomics Platform"/>
            <consortium name="The Broad Institute Genome Sequencing Center for Infectious Disease"/>
            <person name="Wu L."/>
            <person name="Ma J."/>
        </authorList>
    </citation>
    <scope>NUCLEOTIDE SEQUENCE [LARGE SCALE GENOMIC DNA]</scope>
    <source>
        <strain evidence="2">CGMCC 1.12376</strain>
    </source>
</reference>
<dbReference type="SFLD" id="SFLDG01140">
    <property type="entry name" value="C2.B:_Phosphomannomutase_and_P"/>
    <property type="match status" value="1"/>
</dbReference>
<proteinExistence type="predicted"/>
<dbReference type="SUPFAM" id="SSF56784">
    <property type="entry name" value="HAD-like"/>
    <property type="match status" value="1"/>
</dbReference>
<dbReference type="PANTHER" id="PTHR10000">
    <property type="entry name" value="PHOSPHOSERINE PHOSPHATASE"/>
    <property type="match status" value="1"/>
</dbReference>
<dbReference type="Gene3D" id="3.40.50.1000">
    <property type="entry name" value="HAD superfamily/HAD-like"/>
    <property type="match status" value="1"/>
</dbReference>